<dbReference type="EMBL" id="VFRA01000001">
    <property type="protein sequence ID" value="TQO19619.1"/>
    <property type="molecule type" value="Genomic_DNA"/>
</dbReference>
<organism evidence="1 2">
    <name type="scientific">Rhodoglobus vestalii</name>
    <dbReference type="NCBI Taxonomy" id="193384"/>
    <lineage>
        <taxon>Bacteria</taxon>
        <taxon>Bacillati</taxon>
        <taxon>Actinomycetota</taxon>
        <taxon>Actinomycetes</taxon>
        <taxon>Micrococcales</taxon>
        <taxon>Microbacteriaceae</taxon>
        <taxon>Rhodoglobus</taxon>
    </lineage>
</organism>
<accession>A0A8H2K645</accession>
<dbReference type="OrthoDB" id="4744782at2"/>
<dbReference type="RefSeq" id="WP_141990090.1">
    <property type="nucleotide sequence ID" value="NZ_VFRA01000001.1"/>
</dbReference>
<name>A0A8H2K645_9MICO</name>
<protein>
    <submittedName>
        <fullName evidence="1">Uncharacterized protein</fullName>
    </submittedName>
</protein>
<evidence type="ECO:0000313" key="2">
    <source>
        <dbReference type="Proteomes" id="UP000316560"/>
    </source>
</evidence>
<comment type="caution">
    <text evidence="1">The sequence shown here is derived from an EMBL/GenBank/DDBJ whole genome shotgun (WGS) entry which is preliminary data.</text>
</comment>
<dbReference type="AlphaFoldDB" id="A0A8H2K645"/>
<reference evidence="1 2" key="1">
    <citation type="submission" date="2019-06" db="EMBL/GenBank/DDBJ databases">
        <title>Sequencing the genomes of 1000 actinobacteria strains.</title>
        <authorList>
            <person name="Klenk H.-P."/>
        </authorList>
    </citation>
    <scope>NUCLEOTIDE SEQUENCE [LARGE SCALE GENOMIC DNA]</scope>
    <source>
        <strain evidence="1 2">DSM 21947</strain>
    </source>
</reference>
<evidence type="ECO:0000313" key="1">
    <source>
        <dbReference type="EMBL" id="TQO19619.1"/>
    </source>
</evidence>
<dbReference type="Proteomes" id="UP000316560">
    <property type="component" value="Unassembled WGS sequence"/>
</dbReference>
<sequence length="212" mass="22943">MAFDNFIARAASDTPHPFYPLPGSTRDSYLPEDGDGQPTTAVVNAASSEVSSAGRRTQQTAWAAKLKSSLTVTDTRLVFASTDFLRGFKKIKGHSFVGHVRYEWLAAVTASDLHFGRSPNQVRVVLHDPVDSNGVNVVTFDLARGTSATAFATELVRRASAFRSQQPDSEFGGPLVNTTKNGGTRWLLPFIEDTQRSELIDALSSARVSPLA</sequence>
<proteinExistence type="predicted"/>
<gene>
    <name evidence="1" type="ORF">FB472_1187</name>
</gene>
<keyword evidence="2" id="KW-1185">Reference proteome</keyword>